<proteinExistence type="inferred from homology"/>
<protein>
    <submittedName>
        <fullName evidence="10">Usher protein</fullName>
    </submittedName>
</protein>
<dbReference type="GO" id="GO:0015473">
    <property type="term" value="F:fimbrial usher porin activity"/>
    <property type="evidence" value="ECO:0007669"/>
    <property type="project" value="InterPro"/>
</dbReference>
<evidence type="ECO:0000256" key="7">
    <source>
        <dbReference type="ARBA" id="ARBA00023237"/>
    </source>
</evidence>
<name>A0A485JGU8_ECOLX</name>
<gene>
    <name evidence="10" type="primary">fimD_2</name>
    <name evidence="10" type="ORF">NCTC10974_03510</name>
</gene>
<feature type="chain" id="PRO_5019780912" evidence="8">
    <location>
        <begin position="23"/>
        <end position="151"/>
    </location>
</feature>
<keyword evidence="6" id="KW-0472">Membrane</keyword>
<evidence type="ECO:0000256" key="4">
    <source>
        <dbReference type="ARBA" id="ARBA00022692"/>
    </source>
</evidence>
<evidence type="ECO:0000313" key="11">
    <source>
        <dbReference type="Proteomes" id="UP000358010"/>
    </source>
</evidence>
<organism evidence="10 11">
    <name type="scientific">Escherichia coli</name>
    <dbReference type="NCBI Taxonomy" id="562"/>
    <lineage>
        <taxon>Bacteria</taxon>
        <taxon>Pseudomonadati</taxon>
        <taxon>Pseudomonadota</taxon>
        <taxon>Gammaproteobacteria</taxon>
        <taxon>Enterobacterales</taxon>
        <taxon>Enterobacteriaceae</taxon>
        <taxon>Escherichia</taxon>
    </lineage>
</organism>
<dbReference type="InterPro" id="IPR000015">
    <property type="entry name" value="Fimb_usher"/>
</dbReference>
<accession>A0A485JGU8</accession>
<keyword evidence="7" id="KW-0998">Cell outer membrane</keyword>
<keyword evidence="5 8" id="KW-0732">Signal</keyword>
<reference evidence="10 11" key="1">
    <citation type="submission" date="2019-03" db="EMBL/GenBank/DDBJ databases">
        <authorList>
            <consortium name="Pathogen Informatics"/>
        </authorList>
    </citation>
    <scope>NUCLEOTIDE SEQUENCE [LARGE SCALE GENOMIC DNA]</scope>
    <source>
        <strain evidence="10 11">NCTC10974</strain>
    </source>
</reference>
<dbReference type="GO" id="GO:0009297">
    <property type="term" value="P:pilus assembly"/>
    <property type="evidence" value="ECO:0007669"/>
    <property type="project" value="InterPro"/>
</dbReference>
<dbReference type="Pfam" id="PF13954">
    <property type="entry name" value="PapC_N"/>
    <property type="match status" value="1"/>
</dbReference>
<keyword evidence="4" id="KW-0812">Transmembrane</keyword>
<comment type="similarity">
    <text evidence="2">Belongs to the fimbrial export usher family.</text>
</comment>
<evidence type="ECO:0000313" key="10">
    <source>
        <dbReference type="EMBL" id="VFT69955.1"/>
    </source>
</evidence>
<keyword evidence="3" id="KW-0813">Transport</keyword>
<evidence type="ECO:0000256" key="8">
    <source>
        <dbReference type="SAM" id="SignalP"/>
    </source>
</evidence>
<dbReference type="PANTHER" id="PTHR30451">
    <property type="entry name" value="OUTER MEMBRANE USHER PROTEIN"/>
    <property type="match status" value="1"/>
</dbReference>
<evidence type="ECO:0000256" key="6">
    <source>
        <dbReference type="ARBA" id="ARBA00023136"/>
    </source>
</evidence>
<sequence>MNKSVVSISAAILVLLCQPVMGKEISPATPSDEDNYTFDPQLFRGSRFSQSSLAKLTTRESVAPGNYKMDIYTNNKLSGSWNVTFKEAADGRVLPCLTPEVADAIGLKTGEDKGEKDPVCTFAQELAPGITSQTQLSQLRLDLSGASESND</sequence>
<comment type="subcellular location">
    <subcellularLocation>
        <location evidence="1">Cell outer membrane</location>
        <topology evidence="1">Multi-pass membrane protein</topology>
    </subcellularLocation>
</comment>
<feature type="domain" description="PapC N-terminal" evidence="9">
    <location>
        <begin position="37"/>
        <end position="144"/>
    </location>
</feature>
<evidence type="ECO:0000256" key="3">
    <source>
        <dbReference type="ARBA" id="ARBA00022448"/>
    </source>
</evidence>
<dbReference type="AlphaFoldDB" id="A0A485JGU8"/>
<dbReference type="PANTHER" id="PTHR30451:SF5">
    <property type="entry name" value="SLR0019 PROTEIN"/>
    <property type="match status" value="1"/>
</dbReference>
<dbReference type="Proteomes" id="UP000358010">
    <property type="component" value="Unassembled WGS sequence"/>
</dbReference>
<feature type="signal peptide" evidence="8">
    <location>
        <begin position="1"/>
        <end position="22"/>
    </location>
</feature>
<dbReference type="Gene3D" id="3.10.20.410">
    <property type="match status" value="1"/>
</dbReference>
<dbReference type="InterPro" id="IPR037224">
    <property type="entry name" value="PapC_N_sf"/>
</dbReference>
<evidence type="ECO:0000256" key="1">
    <source>
        <dbReference type="ARBA" id="ARBA00004571"/>
    </source>
</evidence>
<dbReference type="InterPro" id="IPR025885">
    <property type="entry name" value="PapC_N"/>
</dbReference>
<evidence type="ECO:0000256" key="5">
    <source>
        <dbReference type="ARBA" id="ARBA00022729"/>
    </source>
</evidence>
<evidence type="ECO:0000256" key="2">
    <source>
        <dbReference type="ARBA" id="ARBA00008064"/>
    </source>
</evidence>
<dbReference type="SUPFAM" id="SSF141729">
    <property type="entry name" value="FimD N-terminal domain-like"/>
    <property type="match status" value="1"/>
</dbReference>
<dbReference type="EMBL" id="CAADJZ010000001">
    <property type="protein sequence ID" value="VFT69955.1"/>
    <property type="molecule type" value="Genomic_DNA"/>
</dbReference>
<dbReference type="GO" id="GO:0009279">
    <property type="term" value="C:cell outer membrane"/>
    <property type="evidence" value="ECO:0007669"/>
    <property type="project" value="UniProtKB-SubCell"/>
</dbReference>
<evidence type="ECO:0000259" key="9">
    <source>
        <dbReference type="Pfam" id="PF13954"/>
    </source>
</evidence>